<evidence type="ECO:0000313" key="1">
    <source>
        <dbReference type="EMBL" id="KAK9816524.1"/>
    </source>
</evidence>
<gene>
    <name evidence="1" type="ORF">WJX72_001556</name>
</gene>
<proteinExistence type="predicted"/>
<keyword evidence="2" id="KW-1185">Reference proteome</keyword>
<evidence type="ECO:0000313" key="2">
    <source>
        <dbReference type="Proteomes" id="UP001489004"/>
    </source>
</evidence>
<accession>A0AAW1Q872</accession>
<dbReference type="AlphaFoldDB" id="A0AAW1Q872"/>
<dbReference type="Proteomes" id="UP001489004">
    <property type="component" value="Unassembled WGS sequence"/>
</dbReference>
<comment type="caution">
    <text evidence="1">The sequence shown here is derived from an EMBL/GenBank/DDBJ whole genome shotgun (WGS) entry which is preliminary data.</text>
</comment>
<protein>
    <submittedName>
        <fullName evidence="1">Uncharacterized protein</fullName>
    </submittedName>
</protein>
<organism evidence="1 2">
    <name type="scientific">[Myrmecia] bisecta</name>
    <dbReference type="NCBI Taxonomy" id="41462"/>
    <lineage>
        <taxon>Eukaryota</taxon>
        <taxon>Viridiplantae</taxon>
        <taxon>Chlorophyta</taxon>
        <taxon>core chlorophytes</taxon>
        <taxon>Trebouxiophyceae</taxon>
        <taxon>Trebouxiales</taxon>
        <taxon>Trebouxiaceae</taxon>
        <taxon>Myrmecia</taxon>
    </lineage>
</organism>
<sequence>MAYNPNTGLTDITADTVYTSSLTAQFGSISTLTVGTLISPALSTVAYTNAYSDLTGLPVLFGGTYSALAGLPTLFSGAYGSLSGLPTLGSLASQNSLAYGSLTGLPTLGSLASQNSISYASVTGTPTLAPVATTGSYGSLYGLPTLGSLASQNTVSYASVTGTPTLGSLSSQNSLAFASLTGLPTLAVAVDWNASASSNGTLSVQNKPTVANYTSTISSGTVLGIINAFTNLSQLTGTLSWSKLYDLPFSIEHADALAAAGAAFDLADALFQLKSAGGKTMMEALRDGAINFASDKAAEFNGFQSLNGDGAELACQNAAGSITSSLKLNGEKALIEALESLEVDATELLLGNNCQGIFSDSSFAYWE</sequence>
<reference evidence="1 2" key="1">
    <citation type="journal article" date="2024" name="Nat. Commun.">
        <title>Phylogenomics reveals the evolutionary origins of lichenization in chlorophyte algae.</title>
        <authorList>
            <person name="Puginier C."/>
            <person name="Libourel C."/>
            <person name="Otte J."/>
            <person name="Skaloud P."/>
            <person name="Haon M."/>
            <person name="Grisel S."/>
            <person name="Petersen M."/>
            <person name="Berrin J.G."/>
            <person name="Delaux P.M."/>
            <person name="Dal Grande F."/>
            <person name="Keller J."/>
        </authorList>
    </citation>
    <scope>NUCLEOTIDE SEQUENCE [LARGE SCALE GENOMIC DNA]</scope>
    <source>
        <strain evidence="1 2">SAG 2043</strain>
    </source>
</reference>
<name>A0AAW1Q872_9CHLO</name>
<dbReference type="EMBL" id="JALJOR010000005">
    <property type="protein sequence ID" value="KAK9816524.1"/>
    <property type="molecule type" value="Genomic_DNA"/>
</dbReference>